<accession>A0A1J0ACY6</accession>
<comment type="function">
    <text evidence="8">Catalyzes the hydrolysis of inorganic pyrophosphate (PPi) forming two phosphate ions.</text>
</comment>
<feature type="binding site" evidence="8">
    <location>
        <position position="72"/>
    </location>
    <ligand>
        <name>Mg(2+)</name>
        <dbReference type="ChEBI" id="CHEBI:18420"/>
        <label>1</label>
    </ligand>
</feature>
<dbReference type="CDD" id="cd00412">
    <property type="entry name" value="pyrophosphatase"/>
    <property type="match status" value="1"/>
</dbReference>
<comment type="similarity">
    <text evidence="8">Belongs to the PPase family.</text>
</comment>
<dbReference type="HAMAP" id="MF_00209">
    <property type="entry name" value="Inorganic_PPase"/>
    <property type="match status" value="1"/>
</dbReference>
<dbReference type="GO" id="GO:0004427">
    <property type="term" value="F:inorganic diphosphate phosphatase activity"/>
    <property type="evidence" value="ECO:0007669"/>
    <property type="project" value="UniProtKB-UniRule"/>
</dbReference>
<evidence type="ECO:0000313" key="10">
    <source>
        <dbReference type="Proteomes" id="UP000180235"/>
    </source>
</evidence>
<dbReference type="Pfam" id="PF00719">
    <property type="entry name" value="Pyrophosphatase"/>
    <property type="match status" value="1"/>
</dbReference>
<dbReference type="PANTHER" id="PTHR10286">
    <property type="entry name" value="INORGANIC PYROPHOSPHATASE"/>
    <property type="match status" value="1"/>
</dbReference>
<dbReference type="OrthoDB" id="5187599at2"/>
<dbReference type="FunFam" id="3.90.80.10:FF:000003">
    <property type="entry name" value="Inorganic pyrophosphatase"/>
    <property type="match status" value="1"/>
</dbReference>
<dbReference type="AlphaFoldDB" id="A0A1J0ACY6"/>
<dbReference type="GO" id="GO:0005737">
    <property type="term" value="C:cytoplasm"/>
    <property type="evidence" value="ECO:0007669"/>
    <property type="project" value="UniProtKB-SubCell"/>
</dbReference>
<comment type="catalytic activity">
    <reaction evidence="7 8">
        <text>diphosphate + H2O = 2 phosphate + H(+)</text>
        <dbReference type="Rhea" id="RHEA:24576"/>
        <dbReference type="ChEBI" id="CHEBI:15377"/>
        <dbReference type="ChEBI" id="CHEBI:15378"/>
        <dbReference type="ChEBI" id="CHEBI:33019"/>
        <dbReference type="ChEBI" id="CHEBI:43474"/>
        <dbReference type="EC" id="3.6.1.1"/>
    </reaction>
</comment>
<feature type="binding site" evidence="8">
    <location>
        <position position="77"/>
    </location>
    <ligand>
        <name>Mg(2+)</name>
        <dbReference type="ChEBI" id="CHEBI:18420"/>
        <label>2</label>
    </ligand>
</feature>
<evidence type="ECO:0000256" key="5">
    <source>
        <dbReference type="ARBA" id="ARBA00022801"/>
    </source>
</evidence>
<keyword evidence="10" id="KW-1185">Reference proteome</keyword>
<dbReference type="InterPro" id="IPR008162">
    <property type="entry name" value="Pyrophosphatase"/>
</dbReference>
<dbReference type="Gene3D" id="3.90.80.10">
    <property type="entry name" value="Inorganic pyrophosphatase"/>
    <property type="match status" value="1"/>
</dbReference>
<gene>
    <name evidence="8 9" type="primary">ppa</name>
    <name evidence="9" type="ORF">GlitD10_1463</name>
</gene>
<dbReference type="EC" id="3.6.1.1" evidence="8"/>
<feature type="binding site" evidence="8">
    <location>
        <position position="109"/>
    </location>
    <ligand>
        <name>Mg(2+)</name>
        <dbReference type="ChEBI" id="CHEBI:18420"/>
        <label>1</label>
    </ligand>
</feature>
<name>A0A1J0ACY6_9CYAN</name>
<evidence type="ECO:0000256" key="1">
    <source>
        <dbReference type="ARBA" id="ARBA00001946"/>
    </source>
</evidence>
<keyword evidence="3 8" id="KW-0963">Cytoplasm</keyword>
<sequence>MFPSVSAPVNLSQIPAQPAAGLVNVIIEIPAGSRNKYELDKDLGVIKLDRVLYSAVHYPLDYGFIPNTLGDDGDPLDAMVMMDEPTFPGCMITARPIGMLEMVDGGERDEKLLCIPVDDPRYEKVKSLSDVAPHRLAEIAEFFRTYKNLQKKKVEIGEWKDVYSVMPLVAQCIQAYQNA</sequence>
<feature type="binding site" evidence="8">
    <location>
        <position position="36"/>
    </location>
    <ligand>
        <name>substrate</name>
    </ligand>
</feature>
<dbReference type="GO" id="GO:0006796">
    <property type="term" value="P:phosphate-containing compound metabolic process"/>
    <property type="evidence" value="ECO:0007669"/>
    <property type="project" value="InterPro"/>
</dbReference>
<proteinExistence type="inferred from homology"/>
<evidence type="ECO:0000256" key="6">
    <source>
        <dbReference type="ARBA" id="ARBA00022842"/>
    </source>
</evidence>
<keyword evidence="6 8" id="KW-0460">Magnesium</keyword>
<feature type="binding site" evidence="8">
    <location>
        <position position="77"/>
    </location>
    <ligand>
        <name>Mg(2+)</name>
        <dbReference type="ChEBI" id="CHEBI:18420"/>
        <label>1</label>
    </ligand>
</feature>
<evidence type="ECO:0000256" key="8">
    <source>
        <dbReference type="HAMAP-Rule" id="MF_00209"/>
    </source>
</evidence>
<dbReference type="KEGG" id="glt:GlitD10_1463"/>
<reference evidence="9 10" key="1">
    <citation type="submission" date="2016-10" db="EMBL/GenBank/DDBJ databases">
        <title>Description of Gloeomargarita lithophora gen. nov., sp. nov., a thylakoid-bearing basal-branching cyanobacterium with intracellular carbonates, and proposal for Gloeomargaritales ord. nov.</title>
        <authorList>
            <person name="Moreira D."/>
            <person name="Tavera R."/>
            <person name="Benzerara K."/>
            <person name="Skouri-Panet F."/>
            <person name="Couradeau E."/>
            <person name="Gerard E."/>
            <person name="Loussert C."/>
            <person name="Novelo E."/>
            <person name="Zivanovic Y."/>
            <person name="Lopez-Garcia P."/>
        </authorList>
    </citation>
    <scope>NUCLEOTIDE SEQUENCE [LARGE SCALE GENOMIC DNA]</scope>
    <source>
        <strain evidence="9 10">D10</strain>
    </source>
</reference>
<feature type="binding site" evidence="8">
    <location>
        <position position="146"/>
    </location>
    <ligand>
        <name>substrate</name>
    </ligand>
</feature>
<evidence type="ECO:0000256" key="3">
    <source>
        <dbReference type="ARBA" id="ARBA00022490"/>
    </source>
</evidence>
<organism evidence="9 10">
    <name type="scientific">Gloeomargarita lithophora Alchichica-D10</name>
    <dbReference type="NCBI Taxonomy" id="1188229"/>
    <lineage>
        <taxon>Bacteria</taxon>
        <taxon>Bacillati</taxon>
        <taxon>Cyanobacteriota</taxon>
        <taxon>Cyanophyceae</taxon>
        <taxon>Gloeomargaritales</taxon>
        <taxon>Gloeomargaritaceae</taxon>
        <taxon>Gloeomargarita</taxon>
    </lineage>
</organism>
<dbReference type="SUPFAM" id="SSF50324">
    <property type="entry name" value="Inorganic pyrophosphatase"/>
    <property type="match status" value="1"/>
</dbReference>
<dbReference type="STRING" id="1188229.GlitD10_1463"/>
<dbReference type="Proteomes" id="UP000180235">
    <property type="component" value="Chromosome"/>
</dbReference>
<dbReference type="EMBL" id="CP017675">
    <property type="protein sequence ID" value="APB33785.1"/>
    <property type="molecule type" value="Genomic_DNA"/>
</dbReference>
<evidence type="ECO:0000256" key="2">
    <source>
        <dbReference type="ARBA" id="ARBA00011643"/>
    </source>
</evidence>
<feature type="binding site" evidence="8">
    <location>
        <position position="62"/>
    </location>
    <ligand>
        <name>substrate</name>
    </ligand>
</feature>
<dbReference type="InterPro" id="IPR036649">
    <property type="entry name" value="Pyrophosphatase_sf"/>
</dbReference>
<evidence type="ECO:0000313" key="9">
    <source>
        <dbReference type="EMBL" id="APB33785.1"/>
    </source>
</evidence>
<comment type="cofactor">
    <cofactor evidence="1 8">
        <name>Mg(2+)</name>
        <dbReference type="ChEBI" id="CHEBI:18420"/>
    </cofactor>
</comment>
<feature type="binding site" evidence="8">
    <location>
        <position position="50"/>
    </location>
    <ligand>
        <name>substrate</name>
    </ligand>
</feature>
<evidence type="ECO:0000256" key="7">
    <source>
        <dbReference type="ARBA" id="ARBA00047820"/>
    </source>
</evidence>
<keyword evidence="5 8" id="KW-0378">Hydrolase</keyword>
<keyword evidence="4 8" id="KW-0479">Metal-binding</keyword>
<protein>
    <recommendedName>
        <fullName evidence="8">Inorganic pyrophosphatase</fullName>
        <ecNumber evidence="8">3.6.1.1</ecNumber>
    </recommendedName>
    <alternativeName>
        <fullName evidence="8">Pyrophosphate phospho-hydrolase</fullName>
        <shortName evidence="8">PPase</shortName>
    </alternativeName>
</protein>
<evidence type="ECO:0000256" key="4">
    <source>
        <dbReference type="ARBA" id="ARBA00022723"/>
    </source>
</evidence>
<comment type="subunit">
    <text evidence="2 8">Homohexamer.</text>
</comment>
<dbReference type="GO" id="GO:0000287">
    <property type="term" value="F:magnesium ion binding"/>
    <property type="evidence" value="ECO:0007669"/>
    <property type="project" value="UniProtKB-UniRule"/>
</dbReference>
<comment type="subcellular location">
    <subcellularLocation>
        <location evidence="8">Cytoplasm</location>
    </subcellularLocation>
</comment>
<dbReference type="PROSITE" id="PS00387">
    <property type="entry name" value="PPASE"/>
    <property type="match status" value="1"/>
</dbReference>